<dbReference type="InterPro" id="IPR032675">
    <property type="entry name" value="LRR_dom_sf"/>
</dbReference>
<dbReference type="Gene3D" id="3.80.10.10">
    <property type="entry name" value="Ribonuclease Inhibitor"/>
    <property type="match status" value="2"/>
</dbReference>
<feature type="region of interest" description="Disordered" evidence="3">
    <location>
        <begin position="1"/>
        <end position="45"/>
    </location>
</feature>
<dbReference type="Gene3D" id="3.40.50.300">
    <property type="entry name" value="P-loop containing nucleotide triphosphate hydrolases"/>
    <property type="match status" value="1"/>
</dbReference>
<name>A0AAD9QNQ2_ACRCE</name>
<dbReference type="Pfam" id="PF05729">
    <property type="entry name" value="NACHT"/>
    <property type="match status" value="1"/>
</dbReference>
<evidence type="ECO:0000256" key="2">
    <source>
        <dbReference type="ARBA" id="ARBA00022840"/>
    </source>
</evidence>
<reference evidence="5" key="1">
    <citation type="journal article" date="2023" name="G3 (Bethesda)">
        <title>Whole genome assembly and annotation of the endangered Caribbean coral Acropora cervicornis.</title>
        <authorList>
            <person name="Selwyn J.D."/>
            <person name="Vollmer S.V."/>
        </authorList>
    </citation>
    <scope>NUCLEOTIDE SEQUENCE</scope>
    <source>
        <strain evidence="5">K2</strain>
    </source>
</reference>
<dbReference type="Proteomes" id="UP001249851">
    <property type="component" value="Unassembled WGS sequence"/>
</dbReference>
<dbReference type="PANTHER" id="PTHR46844:SF1">
    <property type="entry name" value="SLR5058 PROTEIN"/>
    <property type="match status" value="1"/>
</dbReference>
<accession>A0AAD9QNQ2</accession>
<keyword evidence="2" id="KW-0067">ATP-binding</keyword>
<dbReference type="AlphaFoldDB" id="A0AAD9QNQ2"/>
<reference evidence="5" key="2">
    <citation type="journal article" date="2023" name="Science">
        <title>Genomic signatures of disease resistance in endangered staghorn corals.</title>
        <authorList>
            <person name="Vollmer S.V."/>
            <person name="Selwyn J.D."/>
            <person name="Despard B.A."/>
            <person name="Roesel C.L."/>
        </authorList>
    </citation>
    <scope>NUCLEOTIDE SEQUENCE</scope>
    <source>
        <strain evidence="5">K2</strain>
    </source>
</reference>
<dbReference type="InterPro" id="IPR001611">
    <property type="entry name" value="Leu-rich_rpt"/>
</dbReference>
<dbReference type="InterPro" id="IPR007111">
    <property type="entry name" value="NACHT_NTPase"/>
</dbReference>
<evidence type="ECO:0000313" key="6">
    <source>
        <dbReference type="Proteomes" id="UP001249851"/>
    </source>
</evidence>
<dbReference type="InterPro" id="IPR027417">
    <property type="entry name" value="P-loop_NTPase"/>
</dbReference>
<sequence length="700" mass="77536">MGCGNSRGSVVASRAGASMNAESNNNIQGDEGLKQGGKFDLTAGSHDDENMADLPTSDRFNVKTVANLTAVSSLKEKEFEEKPTDQNSILRDADSELLLSSFSTKNPAMAAVMRDTLNYFEALKKALHSGTLYSPATFNLVKGHFNVYFIDMTLKNRTGLTEENVNDLVNGEERSNEQVQMLGESRNKTLVFAGGSAFGGWGWVDEIRDLKEKRSHHGSHTVVDVFRPHAECENPRVVLVEGNPAIGKTTYCQKLAHDWSLSRIPSDSWFPKVEILLLLKCRDMNVGIANILEAIDDQLLPKDVERSEKENFFSFIHNNQSRILLVLDGLDELKKKDQLLPLIQGKVLSDIYLLLTARPEMGAKVRRYCEIQRAAESARQDGTRVFVRGSFQEYFAAFYLANEVLTDSKGSEALLLKVSPVDNWQVWKFLFPLVARKDGERGVFLVSCLGAAVSRHSIPEVNDIRETTQFENSIELTFSRSFSSKLVLYAPLHDFTRSSSYIAVDNALDVIADCEDFEEVLSDCQRKMLVKLGECIPLDNFKMYIQSSRSLVAFSEYLSGSCTLTKLQIFDAFHRANRGLNALARALHTNCVLTHLDLAYNDIGDEAVVALGKALESNTSLTFLDLSIDPDWCEEIGPSGASVLARALLKNSTLKCLVLACNSIGDLGARAFVNALRTNSSLTQLDLFENDIGDLGTEAI</sequence>
<dbReference type="GO" id="GO:0005524">
    <property type="term" value="F:ATP binding"/>
    <property type="evidence" value="ECO:0007669"/>
    <property type="project" value="UniProtKB-KW"/>
</dbReference>
<feature type="domain" description="NACHT" evidence="4">
    <location>
        <begin position="236"/>
        <end position="359"/>
    </location>
</feature>
<keyword evidence="1" id="KW-0547">Nucleotide-binding</keyword>
<organism evidence="5 6">
    <name type="scientific">Acropora cervicornis</name>
    <name type="common">Staghorn coral</name>
    <dbReference type="NCBI Taxonomy" id="6130"/>
    <lineage>
        <taxon>Eukaryota</taxon>
        <taxon>Metazoa</taxon>
        <taxon>Cnidaria</taxon>
        <taxon>Anthozoa</taxon>
        <taxon>Hexacorallia</taxon>
        <taxon>Scleractinia</taxon>
        <taxon>Astrocoeniina</taxon>
        <taxon>Acroporidae</taxon>
        <taxon>Acropora</taxon>
    </lineage>
</organism>
<dbReference type="EMBL" id="JARQWQ010000022">
    <property type="protein sequence ID" value="KAK2564673.1"/>
    <property type="molecule type" value="Genomic_DNA"/>
</dbReference>
<dbReference type="SUPFAM" id="SSF52047">
    <property type="entry name" value="RNI-like"/>
    <property type="match status" value="1"/>
</dbReference>
<dbReference type="PROSITE" id="PS50837">
    <property type="entry name" value="NACHT"/>
    <property type="match status" value="1"/>
</dbReference>
<dbReference type="SMART" id="SM00368">
    <property type="entry name" value="LRR_RI"/>
    <property type="match status" value="3"/>
</dbReference>
<dbReference type="PANTHER" id="PTHR46844">
    <property type="entry name" value="SLR5058 PROTEIN"/>
    <property type="match status" value="1"/>
</dbReference>
<evidence type="ECO:0000256" key="3">
    <source>
        <dbReference type="SAM" id="MobiDB-lite"/>
    </source>
</evidence>
<protein>
    <submittedName>
        <fullName evidence="5">NLR family CARD domain-containing protein 3</fullName>
    </submittedName>
</protein>
<evidence type="ECO:0000313" key="5">
    <source>
        <dbReference type="EMBL" id="KAK2564673.1"/>
    </source>
</evidence>
<evidence type="ECO:0000256" key="1">
    <source>
        <dbReference type="ARBA" id="ARBA00022741"/>
    </source>
</evidence>
<keyword evidence="6" id="KW-1185">Reference proteome</keyword>
<comment type="caution">
    <text evidence="5">The sequence shown here is derived from an EMBL/GenBank/DDBJ whole genome shotgun (WGS) entry which is preliminary data.</text>
</comment>
<evidence type="ECO:0000259" key="4">
    <source>
        <dbReference type="PROSITE" id="PS50837"/>
    </source>
</evidence>
<dbReference type="SUPFAM" id="SSF52540">
    <property type="entry name" value="P-loop containing nucleoside triphosphate hydrolases"/>
    <property type="match status" value="1"/>
</dbReference>
<dbReference type="Pfam" id="PF13516">
    <property type="entry name" value="LRR_6"/>
    <property type="match status" value="3"/>
</dbReference>
<gene>
    <name evidence="5" type="ORF">P5673_012154</name>
</gene>
<proteinExistence type="predicted"/>